<sequence length="433" mass="48122">MLISLQNLRCISALSSPSPSSTSCTMHQFLVAPSRVYCRAPSFSVSQITTTASTDADHDDISASIAAAVNDSIFDGDGGGGSPGIHVPRQSYISVPKSELLDAIISEMFPPHESEQAHQFLYLSQCLDSILHAEHKSILEEMRADYDLTLSTKGKGLVLSDSLHKGAGMYMKSSLKSGRIDEEPEEEVASDIPMSSSFTFNLKELLDCSLNRNSSMGSSDVIPVRFQRAFMKLLYNAEFEELSPQDLKLASALNTNYLLTLPIYVDWKKASKSSCILFRRGYATEIQKGMLIAEKFEYLQSKLLQSLFFLVAKPLGRFGVWINEIFERISLKKDAEGLADKLIIWLKEFSFSLQPNTSDQICDDNEGVDSISNNVPIWEASQKAVTRYEAILSAVGPREKLLRKFFILLGLVPSKPLQAFDLESKSTCESYLR</sequence>
<dbReference type="PANTHER" id="PTHR33645">
    <property type="entry name" value="AMINOPEPTIDASE (DUF3754)"/>
    <property type="match status" value="1"/>
</dbReference>
<accession>A0A2Z7C660</accession>
<name>A0A2Z7C660_9LAMI</name>
<evidence type="ECO:0000313" key="2">
    <source>
        <dbReference type="Proteomes" id="UP000250235"/>
    </source>
</evidence>
<evidence type="ECO:0000313" key="1">
    <source>
        <dbReference type="EMBL" id="KZV41969.1"/>
    </source>
</evidence>
<organism evidence="1 2">
    <name type="scientific">Dorcoceras hygrometricum</name>
    <dbReference type="NCBI Taxonomy" id="472368"/>
    <lineage>
        <taxon>Eukaryota</taxon>
        <taxon>Viridiplantae</taxon>
        <taxon>Streptophyta</taxon>
        <taxon>Embryophyta</taxon>
        <taxon>Tracheophyta</taxon>
        <taxon>Spermatophyta</taxon>
        <taxon>Magnoliopsida</taxon>
        <taxon>eudicotyledons</taxon>
        <taxon>Gunneridae</taxon>
        <taxon>Pentapetalae</taxon>
        <taxon>asterids</taxon>
        <taxon>lamiids</taxon>
        <taxon>Lamiales</taxon>
        <taxon>Gesneriaceae</taxon>
        <taxon>Didymocarpoideae</taxon>
        <taxon>Trichosporeae</taxon>
        <taxon>Loxocarpinae</taxon>
        <taxon>Dorcoceras</taxon>
    </lineage>
</organism>
<dbReference type="PANTHER" id="PTHR33645:SF2">
    <property type="entry name" value="FAMILY PROTEIN, PUTATIVE (DUF3754)-RELATED"/>
    <property type="match status" value="1"/>
</dbReference>
<dbReference type="OrthoDB" id="2020015at2759"/>
<proteinExistence type="predicted"/>
<dbReference type="AlphaFoldDB" id="A0A2Z7C660"/>
<reference evidence="1 2" key="1">
    <citation type="journal article" date="2015" name="Proc. Natl. Acad. Sci. U.S.A.">
        <title>The resurrection genome of Boea hygrometrica: A blueprint for survival of dehydration.</title>
        <authorList>
            <person name="Xiao L."/>
            <person name="Yang G."/>
            <person name="Zhang L."/>
            <person name="Yang X."/>
            <person name="Zhao S."/>
            <person name="Ji Z."/>
            <person name="Zhou Q."/>
            <person name="Hu M."/>
            <person name="Wang Y."/>
            <person name="Chen M."/>
            <person name="Xu Y."/>
            <person name="Jin H."/>
            <person name="Xiao X."/>
            <person name="Hu G."/>
            <person name="Bao F."/>
            <person name="Hu Y."/>
            <person name="Wan P."/>
            <person name="Li L."/>
            <person name="Deng X."/>
            <person name="Kuang T."/>
            <person name="Xiang C."/>
            <person name="Zhu J.K."/>
            <person name="Oliver M.J."/>
            <person name="He Y."/>
        </authorList>
    </citation>
    <scope>NUCLEOTIDE SEQUENCE [LARGE SCALE GENOMIC DNA]</scope>
    <source>
        <strain evidence="2">cv. XS01</strain>
    </source>
</reference>
<dbReference type="EMBL" id="KQ999314">
    <property type="protein sequence ID" value="KZV41969.1"/>
    <property type="molecule type" value="Genomic_DNA"/>
</dbReference>
<protein>
    <submittedName>
        <fullName evidence="1">Uncharacterized protein</fullName>
    </submittedName>
</protein>
<keyword evidence="2" id="KW-1185">Reference proteome</keyword>
<gene>
    <name evidence="1" type="ORF">F511_19015</name>
</gene>
<dbReference type="Proteomes" id="UP000250235">
    <property type="component" value="Unassembled WGS sequence"/>
</dbReference>